<organism evidence="3 4">
    <name type="scientific">Dorea formicigenerans</name>
    <dbReference type="NCBI Taxonomy" id="39486"/>
    <lineage>
        <taxon>Bacteria</taxon>
        <taxon>Bacillati</taxon>
        <taxon>Bacillota</taxon>
        <taxon>Clostridia</taxon>
        <taxon>Lachnospirales</taxon>
        <taxon>Lachnospiraceae</taxon>
        <taxon>Dorea</taxon>
    </lineage>
</organism>
<feature type="transmembrane region" description="Helical" evidence="1">
    <location>
        <begin position="101"/>
        <end position="118"/>
    </location>
</feature>
<dbReference type="EMBL" id="QRUK01000016">
    <property type="protein sequence ID" value="RGR58474.1"/>
    <property type="molecule type" value="Genomic_DNA"/>
</dbReference>
<sequence length="294" mass="33715">MRGVAILLVVLCHMAGTFFEGRVVYFTPLGGIGVAIFLMLSAYGLNESYIKHGLTNWWKKRLMAVWIPYFIIECSLYWPFHDWNFLAFFKDITFLRPLYQNGWYLNYLAVCYIMFYLIMSNSFTRKHKIVFWGILSIVLFLVLSEIRAEQSLSFLAGLIFSEKKEKLKKLNWKTGSILIVFSVVFLAVKQTSIIRSAPQLIYNFVQLMIKLPCGIGVCGWIISINKKVSLKFLDLVGKISYELYLVHGYVLSMVPINIGGAIIFVLVSAIITIIFYYVVGVIKKQCGKVILTDN</sequence>
<feature type="transmembrane region" description="Helical" evidence="1">
    <location>
        <begin position="200"/>
        <end position="222"/>
    </location>
</feature>
<accession>A0A412EZQ2</accession>
<evidence type="ECO:0000313" key="4">
    <source>
        <dbReference type="Proteomes" id="UP000283652"/>
    </source>
</evidence>
<keyword evidence="1" id="KW-0812">Transmembrane</keyword>
<keyword evidence="1" id="KW-1133">Transmembrane helix</keyword>
<dbReference type="Proteomes" id="UP000283652">
    <property type="component" value="Unassembled WGS sequence"/>
</dbReference>
<dbReference type="GO" id="GO:0016747">
    <property type="term" value="F:acyltransferase activity, transferring groups other than amino-acyl groups"/>
    <property type="evidence" value="ECO:0007669"/>
    <property type="project" value="InterPro"/>
</dbReference>
<evidence type="ECO:0000313" key="3">
    <source>
        <dbReference type="EMBL" id="RGR58474.1"/>
    </source>
</evidence>
<evidence type="ECO:0000256" key="1">
    <source>
        <dbReference type="SAM" id="Phobius"/>
    </source>
</evidence>
<dbReference type="AlphaFoldDB" id="A0A412EZQ2"/>
<gene>
    <name evidence="3" type="ORF">DWY33_09420</name>
</gene>
<dbReference type="Pfam" id="PF01757">
    <property type="entry name" value="Acyl_transf_3"/>
    <property type="match status" value="1"/>
</dbReference>
<feature type="transmembrane region" description="Helical" evidence="1">
    <location>
        <begin position="130"/>
        <end position="148"/>
    </location>
</feature>
<dbReference type="InterPro" id="IPR002656">
    <property type="entry name" value="Acyl_transf_3_dom"/>
</dbReference>
<feature type="transmembrane region" description="Helical" evidence="1">
    <location>
        <begin position="170"/>
        <end position="188"/>
    </location>
</feature>
<feature type="transmembrane region" description="Helical" evidence="1">
    <location>
        <begin position="63"/>
        <end position="81"/>
    </location>
</feature>
<proteinExistence type="predicted"/>
<comment type="caution">
    <text evidence="3">The sequence shown here is derived from an EMBL/GenBank/DDBJ whole genome shotgun (WGS) entry which is preliminary data.</text>
</comment>
<feature type="domain" description="Acyltransferase 3" evidence="2">
    <location>
        <begin position="1"/>
        <end position="278"/>
    </location>
</feature>
<protein>
    <recommendedName>
        <fullName evidence="2">Acyltransferase 3 domain-containing protein</fullName>
    </recommendedName>
</protein>
<keyword evidence="1" id="KW-0472">Membrane</keyword>
<name>A0A412EZQ2_9FIRM</name>
<reference evidence="3 4" key="1">
    <citation type="submission" date="2018-08" db="EMBL/GenBank/DDBJ databases">
        <title>A genome reference for cultivated species of the human gut microbiota.</title>
        <authorList>
            <person name="Zou Y."/>
            <person name="Xue W."/>
            <person name="Luo G."/>
        </authorList>
    </citation>
    <scope>NUCLEOTIDE SEQUENCE [LARGE SCALE GENOMIC DNA]</scope>
    <source>
        <strain evidence="3 4">AF25-11</strain>
    </source>
</reference>
<feature type="transmembrane region" description="Helical" evidence="1">
    <location>
        <begin position="258"/>
        <end position="279"/>
    </location>
</feature>
<evidence type="ECO:0000259" key="2">
    <source>
        <dbReference type="Pfam" id="PF01757"/>
    </source>
</evidence>
<feature type="transmembrane region" description="Helical" evidence="1">
    <location>
        <begin position="24"/>
        <end position="43"/>
    </location>
</feature>